<keyword evidence="3" id="KW-1185">Reference proteome</keyword>
<dbReference type="SUPFAM" id="SSF81296">
    <property type="entry name" value="E set domains"/>
    <property type="match status" value="1"/>
</dbReference>
<name>A0ABM9PLI9_9FLAO</name>
<protein>
    <recommendedName>
        <fullName evidence="1">Type 9 secretion system plug protein N-terminal domain-containing protein</fullName>
    </recommendedName>
</protein>
<evidence type="ECO:0000313" key="2">
    <source>
        <dbReference type="EMBL" id="CAL2106534.1"/>
    </source>
</evidence>
<dbReference type="EMBL" id="CAXJRC010000016">
    <property type="protein sequence ID" value="CAL2106534.1"/>
    <property type="molecule type" value="Genomic_DNA"/>
</dbReference>
<accession>A0ABM9PLI9</accession>
<evidence type="ECO:0000259" key="1">
    <source>
        <dbReference type="Pfam" id="PF17116"/>
    </source>
</evidence>
<feature type="domain" description="Type 9 secretion system plug protein N-terminal" evidence="1">
    <location>
        <begin position="23"/>
        <end position="145"/>
    </location>
</feature>
<reference evidence="2 3" key="1">
    <citation type="submission" date="2024-05" db="EMBL/GenBank/DDBJ databases">
        <authorList>
            <person name="Duchaud E."/>
        </authorList>
    </citation>
    <scope>NUCLEOTIDE SEQUENCE [LARGE SCALE GENOMIC DNA]</scope>
    <source>
        <strain evidence="2">Ena-SAMPLE-TAB-13-05-2024-13:56:06:370-140305</strain>
    </source>
</reference>
<comment type="caution">
    <text evidence="2">The sequence shown here is derived from an EMBL/GenBank/DDBJ whole genome shotgun (WGS) entry which is preliminary data.</text>
</comment>
<sequence>MARNIFFFILLSFYLNCIYSQTIKSIQLRPAHNPKLFSPIVRLGEVLELSFDDLDADNKEYMYKVEHMTHDWKPSNLSSNQYIDGFDQNEIINFTNSFNTLQPYTHYSIKIPNANTIITKSGNYLISILDENYEVVFTRRCIFYEDISIVGVAVYRSRNTLQSNSEQTVQFSVNHPGLVINNPNQEVKAVLIQNNNWQTSINNIQPIFIKPQQLIYNHTQKTNFLGNNEFLNFDTKYARNTSLNIAKVERNDLYNSYLFTDESRANRPYTYNPDINGQFIINTLDAQDPITEADYTKVHFSLFLEEPINNKEIYVYGAFNGFKLEEENKMTYNKTNNIYETSIILKQGFYNYSYAVVNNNTINLNTIDGSFFETENEYTAIIYYRPFGGFYDRVIGIGNGFFNQNR</sequence>
<dbReference type="Gene3D" id="2.60.40.10">
    <property type="entry name" value="Immunoglobulins"/>
    <property type="match status" value="1"/>
</dbReference>
<dbReference type="InterPro" id="IPR014756">
    <property type="entry name" value="Ig_E-set"/>
</dbReference>
<evidence type="ECO:0000313" key="3">
    <source>
        <dbReference type="Proteomes" id="UP001497602"/>
    </source>
</evidence>
<dbReference type="Proteomes" id="UP001497602">
    <property type="component" value="Unassembled WGS sequence"/>
</dbReference>
<gene>
    <name evidence="2" type="ORF">T190115A13A_240013</name>
</gene>
<dbReference type="Pfam" id="PF17116">
    <property type="entry name" value="T9SS_plug_1st"/>
    <property type="match status" value="1"/>
</dbReference>
<proteinExistence type="predicted"/>
<organism evidence="2 3">
    <name type="scientific">Tenacibaculum vairaonense</name>
    <dbReference type="NCBI Taxonomy" id="3137860"/>
    <lineage>
        <taxon>Bacteria</taxon>
        <taxon>Pseudomonadati</taxon>
        <taxon>Bacteroidota</taxon>
        <taxon>Flavobacteriia</taxon>
        <taxon>Flavobacteriales</taxon>
        <taxon>Flavobacteriaceae</taxon>
        <taxon>Tenacibaculum</taxon>
    </lineage>
</organism>
<dbReference type="InterPro" id="IPR013783">
    <property type="entry name" value="Ig-like_fold"/>
</dbReference>
<dbReference type="InterPro" id="IPR031345">
    <property type="entry name" value="T9SS_Plug_N"/>
</dbReference>